<organism evidence="1 2">
    <name type="scientific">Pseudomonas fluorescens</name>
    <dbReference type="NCBI Taxonomy" id="294"/>
    <lineage>
        <taxon>Bacteria</taxon>
        <taxon>Pseudomonadati</taxon>
        <taxon>Pseudomonadota</taxon>
        <taxon>Gammaproteobacteria</taxon>
        <taxon>Pseudomonadales</taxon>
        <taxon>Pseudomonadaceae</taxon>
        <taxon>Pseudomonas</taxon>
    </lineage>
</organism>
<reference evidence="1 2" key="1">
    <citation type="submission" date="2019-09" db="EMBL/GenBank/DDBJ databases">
        <authorList>
            <person name="Chandra G."/>
            <person name="Truman W A."/>
        </authorList>
    </citation>
    <scope>NUCLEOTIDE SEQUENCE [LARGE SCALE GENOMIC DNA]</scope>
    <source>
        <strain evidence="1">PS896</strain>
    </source>
</reference>
<evidence type="ECO:0000313" key="1">
    <source>
        <dbReference type="EMBL" id="VVO82908.1"/>
    </source>
</evidence>
<dbReference type="Proteomes" id="UP000377224">
    <property type="component" value="Unassembled WGS sequence"/>
</dbReference>
<dbReference type="AlphaFoldDB" id="A0A5E7J1G9"/>
<protein>
    <submittedName>
        <fullName evidence="1">Uncharacterized protein</fullName>
    </submittedName>
</protein>
<accession>A0A5E7J1G9</accession>
<gene>
    <name evidence="1" type="ORF">PS896_01910</name>
</gene>
<dbReference type="EMBL" id="CABVIN010000002">
    <property type="protein sequence ID" value="VVO82908.1"/>
    <property type="molecule type" value="Genomic_DNA"/>
</dbReference>
<name>A0A5E7J1G9_PSEFL</name>
<sequence length="61" mass="7450">MNRHKKTGYISRFFYIRKTYARFMVFYELEKYISKSIAYYQYSSGFNKTVHRLSTKSQTAI</sequence>
<proteinExistence type="predicted"/>
<evidence type="ECO:0000313" key="2">
    <source>
        <dbReference type="Proteomes" id="UP000377224"/>
    </source>
</evidence>